<dbReference type="SUPFAM" id="SSF54523">
    <property type="entry name" value="Pili subunits"/>
    <property type="match status" value="1"/>
</dbReference>
<sequence>MTTRFKKKPNNAGFTLIELMVVVVIVAIIAAIAIPSYQEYVRRSLASQAQQQIQQISNSLEKNKARNFNYLGFTLSPNPTVLPVGATGASIKYSITVQDGANTARALTDSSAAGQSWVIRAESTDAKNFSYLMTSLGFRCKTKTTANISATSVTNATCGTGGESW</sequence>
<accession>A0AAE9LRW7</accession>
<evidence type="ECO:0000256" key="6">
    <source>
        <dbReference type="SAM" id="Phobius"/>
    </source>
</evidence>
<dbReference type="InterPro" id="IPR000983">
    <property type="entry name" value="Bac_GSPG_pilin"/>
</dbReference>
<dbReference type="AlphaFoldDB" id="A0AAE9LRW7"/>
<dbReference type="InterPro" id="IPR045584">
    <property type="entry name" value="Pilin-like"/>
</dbReference>
<evidence type="ECO:0000313" key="8">
    <source>
        <dbReference type="Proteomes" id="UP001056716"/>
    </source>
</evidence>
<dbReference type="Pfam" id="PF16732">
    <property type="entry name" value="ComP_DUS"/>
    <property type="match status" value="1"/>
</dbReference>
<dbReference type="PANTHER" id="PTHR30093">
    <property type="entry name" value="GENERAL SECRETION PATHWAY PROTEIN G"/>
    <property type="match status" value="1"/>
</dbReference>
<keyword evidence="5 6" id="KW-0472">Membrane</keyword>
<dbReference type="GO" id="GO:0016020">
    <property type="term" value="C:membrane"/>
    <property type="evidence" value="ECO:0007669"/>
    <property type="project" value="UniProtKB-SubCell"/>
</dbReference>
<keyword evidence="2" id="KW-0488">Methylation</keyword>
<comment type="subcellular location">
    <subcellularLocation>
        <location evidence="1">Membrane</location>
        <topology evidence="1">Single-pass membrane protein</topology>
    </subcellularLocation>
</comment>
<keyword evidence="4 6" id="KW-1133">Transmembrane helix</keyword>
<evidence type="ECO:0000256" key="2">
    <source>
        <dbReference type="ARBA" id="ARBA00022481"/>
    </source>
</evidence>
<evidence type="ECO:0000313" key="7">
    <source>
        <dbReference type="EMBL" id="USE83529.1"/>
    </source>
</evidence>
<evidence type="ECO:0000256" key="3">
    <source>
        <dbReference type="ARBA" id="ARBA00022692"/>
    </source>
</evidence>
<dbReference type="PRINTS" id="PR00813">
    <property type="entry name" value="BCTERIALGSPG"/>
</dbReference>
<name>A0AAE9LRW7_9GAMM</name>
<keyword evidence="8" id="KW-1185">Reference proteome</keyword>
<dbReference type="GO" id="GO:0015628">
    <property type="term" value="P:protein secretion by the type II secretion system"/>
    <property type="evidence" value="ECO:0007669"/>
    <property type="project" value="InterPro"/>
</dbReference>
<evidence type="ECO:0000256" key="5">
    <source>
        <dbReference type="ARBA" id="ARBA00023136"/>
    </source>
</evidence>
<dbReference type="EMBL" id="CP098732">
    <property type="protein sequence ID" value="USE83529.1"/>
    <property type="molecule type" value="Genomic_DNA"/>
</dbReference>
<dbReference type="Proteomes" id="UP001056716">
    <property type="component" value="Chromosome"/>
</dbReference>
<protein>
    <submittedName>
        <fullName evidence="7">Prepilin-type N-terminal cleavage/methylation domain-containing protein</fullName>
    </submittedName>
</protein>
<feature type="transmembrane region" description="Helical" evidence="6">
    <location>
        <begin position="12"/>
        <end position="34"/>
    </location>
</feature>
<dbReference type="Pfam" id="PF07963">
    <property type="entry name" value="N_methyl"/>
    <property type="match status" value="1"/>
</dbReference>
<dbReference type="GO" id="GO:0015627">
    <property type="term" value="C:type II protein secretion system complex"/>
    <property type="evidence" value="ECO:0007669"/>
    <property type="project" value="InterPro"/>
</dbReference>
<keyword evidence="3 6" id="KW-0812">Transmembrane</keyword>
<dbReference type="PANTHER" id="PTHR30093:SF44">
    <property type="entry name" value="TYPE II SECRETION SYSTEM CORE PROTEIN G"/>
    <property type="match status" value="1"/>
</dbReference>
<dbReference type="RefSeq" id="WP_252221276.1">
    <property type="nucleotide sequence ID" value="NZ_CP098732.1"/>
</dbReference>
<dbReference type="InterPro" id="IPR012902">
    <property type="entry name" value="N_methyl_site"/>
</dbReference>
<reference evidence="7" key="1">
    <citation type="submission" date="2022-06" db="EMBL/GenBank/DDBJ databases">
        <title>Isolation, identification and characterization of iprodione-degrading strains in Lhasa, Tibet.</title>
        <authorList>
            <person name="Pan H."/>
        </authorList>
    </citation>
    <scope>NUCLEOTIDE SEQUENCE</scope>
    <source>
        <strain evidence="7">Y-23</strain>
    </source>
</reference>
<dbReference type="NCBIfam" id="TIGR02532">
    <property type="entry name" value="IV_pilin_GFxxxE"/>
    <property type="match status" value="1"/>
</dbReference>
<dbReference type="InterPro" id="IPR031982">
    <property type="entry name" value="PilE-like"/>
</dbReference>
<organism evidence="7 8">
    <name type="scientific">Acinetobacter tibetensis</name>
    <dbReference type="NCBI Taxonomy" id="2943497"/>
    <lineage>
        <taxon>Bacteria</taxon>
        <taxon>Pseudomonadati</taxon>
        <taxon>Pseudomonadota</taxon>
        <taxon>Gammaproteobacteria</taxon>
        <taxon>Moraxellales</taxon>
        <taxon>Moraxellaceae</taxon>
        <taxon>Acinetobacter</taxon>
    </lineage>
</organism>
<dbReference type="KEGG" id="atz:M5E07_01355"/>
<gene>
    <name evidence="7" type="ORF">M5E07_01355</name>
</gene>
<evidence type="ECO:0000256" key="4">
    <source>
        <dbReference type="ARBA" id="ARBA00022989"/>
    </source>
</evidence>
<dbReference type="Gene3D" id="3.30.700.10">
    <property type="entry name" value="Glycoprotein, Type 4 Pilin"/>
    <property type="match status" value="1"/>
</dbReference>
<evidence type="ECO:0000256" key="1">
    <source>
        <dbReference type="ARBA" id="ARBA00004167"/>
    </source>
</evidence>
<dbReference type="GO" id="GO:0043683">
    <property type="term" value="P:type IV pilus assembly"/>
    <property type="evidence" value="ECO:0007669"/>
    <property type="project" value="InterPro"/>
</dbReference>
<dbReference type="PROSITE" id="PS00409">
    <property type="entry name" value="PROKAR_NTER_METHYL"/>
    <property type="match status" value="1"/>
</dbReference>
<proteinExistence type="predicted"/>